<organism evidence="3 4">
    <name type="scientific">[Torrubiella] hemipterigena</name>
    <dbReference type="NCBI Taxonomy" id="1531966"/>
    <lineage>
        <taxon>Eukaryota</taxon>
        <taxon>Fungi</taxon>
        <taxon>Dikarya</taxon>
        <taxon>Ascomycota</taxon>
        <taxon>Pezizomycotina</taxon>
        <taxon>Sordariomycetes</taxon>
        <taxon>Hypocreomycetidae</taxon>
        <taxon>Hypocreales</taxon>
        <taxon>Clavicipitaceae</taxon>
        <taxon>Clavicipitaceae incertae sedis</taxon>
        <taxon>'Torrubiella' clade</taxon>
    </lineage>
</organism>
<dbReference type="OrthoDB" id="2192830at2759"/>
<feature type="compositionally biased region" description="Polar residues" evidence="2">
    <location>
        <begin position="97"/>
        <end position="112"/>
    </location>
</feature>
<feature type="compositionally biased region" description="Polar residues" evidence="2">
    <location>
        <begin position="75"/>
        <end position="88"/>
    </location>
</feature>
<dbReference type="SUPFAM" id="SSF54106">
    <property type="entry name" value="LysM domain"/>
    <property type="match status" value="1"/>
</dbReference>
<dbReference type="AlphaFoldDB" id="A0A0A1T2H4"/>
<comment type="similarity">
    <text evidence="1">Belongs to the secreted LysM effector family.</text>
</comment>
<evidence type="ECO:0000313" key="3">
    <source>
        <dbReference type="EMBL" id="CEJ80290.1"/>
    </source>
</evidence>
<dbReference type="CDD" id="cd00118">
    <property type="entry name" value="LysM"/>
    <property type="match status" value="1"/>
</dbReference>
<feature type="region of interest" description="Disordered" evidence="2">
    <location>
        <begin position="324"/>
        <end position="415"/>
    </location>
</feature>
<dbReference type="Proteomes" id="UP000039046">
    <property type="component" value="Unassembled WGS sequence"/>
</dbReference>
<proteinExistence type="inferred from homology"/>
<dbReference type="InterPro" id="IPR018392">
    <property type="entry name" value="LysM"/>
</dbReference>
<feature type="compositionally biased region" description="Polar residues" evidence="2">
    <location>
        <begin position="25"/>
        <end position="52"/>
    </location>
</feature>
<dbReference type="InterPro" id="IPR036779">
    <property type="entry name" value="LysM_dom_sf"/>
</dbReference>
<dbReference type="InterPro" id="IPR045030">
    <property type="entry name" value="LYSM1-4"/>
</dbReference>
<feature type="region of interest" description="Disordered" evidence="2">
    <location>
        <begin position="1"/>
        <end position="57"/>
    </location>
</feature>
<feature type="region of interest" description="Disordered" evidence="2">
    <location>
        <begin position="75"/>
        <end position="121"/>
    </location>
</feature>
<feature type="compositionally biased region" description="Polar residues" evidence="2">
    <location>
        <begin position="362"/>
        <end position="381"/>
    </location>
</feature>
<reference evidence="3 4" key="1">
    <citation type="journal article" date="2015" name="Genome Announc.">
        <title>Draft Genome Sequence and Gene Annotation of the Entomopathogenic Fungus Verticillium hemipterigenum.</title>
        <authorList>
            <person name="Horn F."/>
            <person name="Habel A."/>
            <person name="Scharf D.H."/>
            <person name="Dworschak J."/>
            <person name="Brakhage A.A."/>
            <person name="Guthke R."/>
            <person name="Hertweck C."/>
            <person name="Linde J."/>
        </authorList>
    </citation>
    <scope>NUCLEOTIDE SEQUENCE [LARGE SCALE GENOMIC DNA]</scope>
</reference>
<dbReference type="PANTHER" id="PTHR20932:SF8">
    <property type="entry name" value="LD22649P"/>
    <property type="match status" value="1"/>
</dbReference>
<dbReference type="PANTHER" id="PTHR20932">
    <property type="entry name" value="LYSM AND PUTATIVE PEPTIDOGLYCAN-BINDING DOMAIN-CONTAINING PROTEIN"/>
    <property type="match status" value="1"/>
</dbReference>
<dbReference type="Gene3D" id="3.10.350.10">
    <property type="entry name" value="LysM domain"/>
    <property type="match status" value="1"/>
</dbReference>
<feature type="region of interest" description="Disordered" evidence="2">
    <location>
        <begin position="540"/>
        <end position="566"/>
    </location>
</feature>
<evidence type="ECO:0000256" key="2">
    <source>
        <dbReference type="SAM" id="MobiDB-lite"/>
    </source>
</evidence>
<sequence>MTGRSGAEAAGSVRPRHRRLVSAEAYQSTTASKNHQESTSIPRPPTDQNGSIGQFFEDSISQSWMSVQGLASSFMGTGEGSSKGSRYSSPAPRDRANPSQHARSMSTNNKASSAWGPQPPNSTLTIADVAAGSMAQRDAALRAAKTASVLESHDGVNGGLDIVGKHKRRNSNDMASNDAPPDEYLVYVHHVQKSDTYAGIILRYKCGEDAFRKANGLWSRDSIQTRKWLTLPVDTCEVRGRPCDAPSWSNAHSVDLLARTPSGAETHNKMAMAAAEDDFFSSKSVTPAERVEEDKRPWTHVRWVKIDSMREPVEVGRIARQSMGYFPPRRKQSLTSASSRRPSIDLLDAVSDTPQRRDSMRSNRPQLSSTPLSNASRSRGNSDVGDARPAWMRRPGGVGTMSRKTRAPGPANDNFNNWASKHFPMLKTDDMPSMSVMDSEVLRFGFSNDSAAIAESSFEQGRTAEPTGRHGTGLDRAAAAVETWLRGALSKRPNTPLLGARRHGSSFGSNPEVDFIELADTASDDGRLADTGTSLLGPIVAGTTGRSDAFGTVTPRISSGKAKKDD</sequence>
<dbReference type="STRING" id="1531966.A0A0A1T2H4"/>
<accession>A0A0A1T2H4</accession>
<evidence type="ECO:0008006" key="5">
    <source>
        <dbReference type="Google" id="ProtNLM"/>
    </source>
</evidence>
<gene>
    <name evidence="3" type="ORF">VHEMI00484</name>
</gene>
<name>A0A0A1T2H4_9HYPO</name>
<evidence type="ECO:0000256" key="1">
    <source>
        <dbReference type="ARBA" id="ARBA00044955"/>
    </source>
</evidence>
<protein>
    <recommendedName>
        <fullName evidence="5">LysM domain-containing protein</fullName>
    </recommendedName>
</protein>
<evidence type="ECO:0000313" key="4">
    <source>
        <dbReference type="Proteomes" id="UP000039046"/>
    </source>
</evidence>
<keyword evidence="4" id="KW-1185">Reference proteome</keyword>
<dbReference type="EMBL" id="CDHN01000001">
    <property type="protein sequence ID" value="CEJ80290.1"/>
    <property type="molecule type" value="Genomic_DNA"/>
</dbReference>
<dbReference type="HOGENOM" id="CLU_015384_0_0_1"/>